<keyword evidence="1" id="KW-0472">Membrane</keyword>
<accession>A0AAV2BGP8</accession>
<keyword evidence="1" id="KW-1133">Transmembrane helix</keyword>
<feature type="transmembrane region" description="Helical" evidence="1">
    <location>
        <begin position="34"/>
        <end position="52"/>
    </location>
</feature>
<gene>
    <name evidence="2" type="ORF">LARSCL_LOCUS19095</name>
</gene>
<dbReference type="AlphaFoldDB" id="A0AAV2BGP8"/>
<feature type="non-terminal residue" evidence="2">
    <location>
        <position position="120"/>
    </location>
</feature>
<dbReference type="EMBL" id="CAXIEN010000363">
    <property type="protein sequence ID" value="CAL1295112.1"/>
    <property type="molecule type" value="Genomic_DNA"/>
</dbReference>
<dbReference type="Proteomes" id="UP001497382">
    <property type="component" value="Unassembled WGS sequence"/>
</dbReference>
<comment type="caution">
    <text evidence="2">The sequence shown here is derived from an EMBL/GenBank/DDBJ whole genome shotgun (WGS) entry which is preliminary data.</text>
</comment>
<name>A0AAV2BGP8_9ARAC</name>
<keyword evidence="1" id="KW-0812">Transmembrane</keyword>
<keyword evidence="3" id="KW-1185">Reference proteome</keyword>
<reference evidence="2 3" key="1">
    <citation type="submission" date="2024-04" db="EMBL/GenBank/DDBJ databases">
        <authorList>
            <person name="Rising A."/>
            <person name="Reimegard J."/>
            <person name="Sonavane S."/>
            <person name="Akerstrom W."/>
            <person name="Nylinder S."/>
            <person name="Hedman E."/>
            <person name="Kallberg Y."/>
        </authorList>
    </citation>
    <scope>NUCLEOTIDE SEQUENCE [LARGE SCALE GENOMIC DNA]</scope>
</reference>
<evidence type="ECO:0000313" key="3">
    <source>
        <dbReference type="Proteomes" id="UP001497382"/>
    </source>
</evidence>
<protein>
    <submittedName>
        <fullName evidence="2">Uncharacterized protein</fullName>
    </submittedName>
</protein>
<evidence type="ECO:0000313" key="2">
    <source>
        <dbReference type="EMBL" id="CAL1295112.1"/>
    </source>
</evidence>
<sequence>MGIYRIAQGSPVVFFQEPRRFTIHLVAVNRRRRFIILIAICCLSLFIFGWYSRTSHSLLELRENSDPSNEILKSQRVAIGNDSPQYNLLPEEPQRKNKFMDFIENVQTPFRRYEEERVSG</sequence>
<organism evidence="2 3">
    <name type="scientific">Larinioides sclopetarius</name>
    <dbReference type="NCBI Taxonomy" id="280406"/>
    <lineage>
        <taxon>Eukaryota</taxon>
        <taxon>Metazoa</taxon>
        <taxon>Ecdysozoa</taxon>
        <taxon>Arthropoda</taxon>
        <taxon>Chelicerata</taxon>
        <taxon>Arachnida</taxon>
        <taxon>Araneae</taxon>
        <taxon>Araneomorphae</taxon>
        <taxon>Entelegynae</taxon>
        <taxon>Araneoidea</taxon>
        <taxon>Araneidae</taxon>
        <taxon>Larinioides</taxon>
    </lineage>
</organism>
<proteinExistence type="predicted"/>
<evidence type="ECO:0000256" key="1">
    <source>
        <dbReference type="SAM" id="Phobius"/>
    </source>
</evidence>